<name>S8CMW1_9LAMI</name>
<feature type="non-terminal residue" evidence="1">
    <location>
        <position position="1"/>
    </location>
</feature>
<keyword evidence="2" id="KW-1185">Reference proteome</keyword>
<feature type="non-terminal residue" evidence="1">
    <location>
        <position position="86"/>
    </location>
</feature>
<dbReference type="EMBL" id="AUSU01002576">
    <property type="protein sequence ID" value="EPS68509.1"/>
    <property type="molecule type" value="Genomic_DNA"/>
</dbReference>
<gene>
    <name evidence="1" type="ORF">M569_06259</name>
</gene>
<dbReference type="Proteomes" id="UP000015453">
    <property type="component" value="Unassembled WGS sequence"/>
</dbReference>
<protein>
    <submittedName>
        <fullName evidence="1">Uncharacterized protein</fullName>
    </submittedName>
</protein>
<proteinExistence type="predicted"/>
<evidence type="ECO:0000313" key="2">
    <source>
        <dbReference type="Proteomes" id="UP000015453"/>
    </source>
</evidence>
<accession>S8CMW1</accession>
<comment type="caution">
    <text evidence="1">The sequence shown here is derived from an EMBL/GenBank/DDBJ whole genome shotgun (WGS) entry which is preliminary data.</text>
</comment>
<sequence length="86" mass="9715">ELRLHRKILVSQAKSSDSEINGSLSLRFMPPSLLAAEKEEAKAVLSLFFKKQGLRNAAATRTIKKSDTFIDHLVSHLQSVYKSRYL</sequence>
<reference evidence="1 2" key="1">
    <citation type="journal article" date="2013" name="BMC Genomics">
        <title>The miniature genome of a carnivorous plant Genlisea aurea contains a low number of genes and short non-coding sequences.</title>
        <authorList>
            <person name="Leushkin E.V."/>
            <person name="Sutormin R.A."/>
            <person name="Nabieva E.R."/>
            <person name="Penin A.A."/>
            <person name="Kondrashov A.S."/>
            <person name="Logacheva M.D."/>
        </authorList>
    </citation>
    <scope>NUCLEOTIDE SEQUENCE [LARGE SCALE GENOMIC DNA]</scope>
</reference>
<organism evidence="1 2">
    <name type="scientific">Genlisea aurea</name>
    <dbReference type="NCBI Taxonomy" id="192259"/>
    <lineage>
        <taxon>Eukaryota</taxon>
        <taxon>Viridiplantae</taxon>
        <taxon>Streptophyta</taxon>
        <taxon>Embryophyta</taxon>
        <taxon>Tracheophyta</taxon>
        <taxon>Spermatophyta</taxon>
        <taxon>Magnoliopsida</taxon>
        <taxon>eudicotyledons</taxon>
        <taxon>Gunneridae</taxon>
        <taxon>Pentapetalae</taxon>
        <taxon>asterids</taxon>
        <taxon>lamiids</taxon>
        <taxon>Lamiales</taxon>
        <taxon>Lentibulariaceae</taxon>
        <taxon>Genlisea</taxon>
    </lineage>
</organism>
<dbReference type="OrthoDB" id="1735679at2759"/>
<dbReference type="AlphaFoldDB" id="S8CMW1"/>
<evidence type="ECO:0000313" key="1">
    <source>
        <dbReference type="EMBL" id="EPS68509.1"/>
    </source>
</evidence>